<evidence type="ECO:0000313" key="2">
    <source>
        <dbReference type="Proteomes" id="UP001183604"/>
    </source>
</evidence>
<organism evidence="1 2">
    <name type="scientific">Glycomyces lechevalierae</name>
    <dbReference type="NCBI Taxonomy" id="256034"/>
    <lineage>
        <taxon>Bacteria</taxon>
        <taxon>Bacillati</taxon>
        <taxon>Actinomycetota</taxon>
        <taxon>Actinomycetes</taxon>
        <taxon>Glycomycetales</taxon>
        <taxon>Glycomycetaceae</taxon>
        <taxon>Glycomyces</taxon>
    </lineage>
</organism>
<dbReference type="RefSeq" id="WP_310283770.1">
    <property type="nucleotide sequence ID" value="NZ_BAAAOM010000002.1"/>
</dbReference>
<proteinExistence type="predicted"/>
<name>A0ABU2AJL3_9ACTN</name>
<comment type="caution">
    <text evidence="1">The sequence shown here is derived from an EMBL/GenBank/DDBJ whole genome shotgun (WGS) entry which is preliminary data.</text>
</comment>
<keyword evidence="2" id="KW-1185">Reference proteome</keyword>
<accession>A0ABU2AJL3</accession>
<evidence type="ECO:0000313" key="1">
    <source>
        <dbReference type="EMBL" id="MDR7336808.1"/>
    </source>
</evidence>
<protein>
    <submittedName>
        <fullName evidence="1">Uncharacterized protein</fullName>
    </submittedName>
</protein>
<dbReference type="EMBL" id="JAVDYD010000001">
    <property type="protein sequence ID" value="MDR7336808.1"/>
    <property type="molecule type" value="Genomic_DNA"/>
</dbReference>
<gene>
    <name evidence="1" type="ORF">J2S69_000527</name>
</gene>
<dbReference type="Proteomes" id="UP001183604">
    <property type="component" value="Unassembled WGS sequence"/>
</dbReference>
<sequence length="54" mass="6163">MTDIEMLADWKAATERHADGDLARSLEIQKDRFGISDQLAQILENTAREMGWIT</sequence>
<reference evidence="1 2" key="1">
    <citation type="submission" date="2023-07" db="EMBL/GenBank/DDBJ databases">
        <title>Sequencing the genomes of 1000 actinobacteria strains.</title>
        <authorList>
            <person name="Klenk H.-P."/>
        </authorList>
    </citation>
    <scope>NUCLEOTIDE SEQUENCE [LARGE SCALE GENOMIC DNA]</scope>
    <source>
        <strain evidence="1 2">DSM 44724</strain>
    </source>
</reference>